<dbReference type="FunFam" id="3.30.300.20:FF:000001">
    <property type="entry name" value="30S ribosomal protein S3"/>
    <property type="match status" value="1"/>
</dbReference>
<proteinExistence type="inferred from homology"/>
<dbReference type="PANTHER" id="PTHR11760:SF19">
    <property type="entry name" value="SMALL RIBOSOMAL SUBUNIT PROTEIN US3C"/>
    <property type="match status" value="1"/>
</dbReference>
<sequence length="208" mass="23544">MGQKTNPIGLRLGINRDWDSVWFDEKKFASKLHEDIILRNYINNRLGHASISRIEISRTPKRVSVTIHTARPGIVIGRGGSEVEALKKELKKFMGYDVNINVSEIKRPGLRAELVGQNIAQQLEKKVNYRRAVKKAIQSTMSMGAEGIRVCVSGRLNGNEIARSETYREGRVPLHTLRAQIDYTITESHTSYGIIGVKVWIYTGEKRN</sequence>
<dbReference type="InterPro" id="IPR004087">
    <property type="entry name" value="KH_dom"/>
</dbReference>
<dbReference type="HAMAP" id="MF_01309_B">
    <property type="entry name" value="Ribosomal_uS3_B"/>
    <property type="match status" value="1"/>
</dbReference>
<dbReference type="InterPro" id="IPR009019">
    <property type="entry name" value="KH_sf_prok-type"/>
</dbReference>
<dbReference type="Pfam" id="PF00189">
    <property type="entry name" value="Ribosomal_S3_C"/>
    <property type="match status" value="1"/>
</dbReference>
<keyword evidence="5" id="KW-0687">Ribonucleoprotein</keyword>
<reference evidence="7" key="1">
    <citation type="submission" date="2018-05" db="EMBL/GenBank/DDBJ databases">
        <authorList>
            <person name="Lanie J.A."/>
            <person name="Ng W.-L."/>
            <person name="Kazmierczak K.M."/>
            <person name="Andrzejewski T.M."/>
            <person name="Davidsen T.M."/>
            <person name="Wayne K.J."/>
            <person name="Tettelin H."/>
            <person name="Glass J.I."/>
            <person name="Rusch D."/>
            <person name="Podicherti R."/>
            <person name="Tsui H.-C.T."/>
            <person name="Winkler M.E."/>
        </authorList>
    </citation>
    <scope>NUCLEOTIDE SEQUENCE</scope>
</reference>
<dbReference type="InterPro" id="IPR015946">
    <property type="entry name" value="KH_dom-like_a/b"/>
</dbReference>
<evidence type="ECO:0000256" key="5">
    <source>
        <dbReference type="ARBA" id="ARBA00023274"/>
    </source>
</evidence>
<evidence type="ECO:0000256" key="2">
    <source>
        <dbReference type="ARBA" id="ARBA00022730"/>
    </source>
</evidence>
<organism evidence="7">
    <name type="scientific">marine metagenome</name>
    <dbReference type="NCBI Taxonomy" id="408172"/>
    <lineage>
        <taxon>unclassified sequences</taxon>
        <taxon>metagenomes</taxon>
        <taxon>ecological metagenomes</taxon>
    </lineage>
</organism>
<dbReference type="AlphaFoldDB" id="A0A381YGS3"/>
<comment type="similarity">
    <text evidence="1">Belongs to the universal ribosomal protein uS3 family.</text>
</comment>
<dbReference type="SUPFAM" id="SSF54814">
    <property type="entry name" value="Prokaryotic type KH domain (KH-domain type II)"/>
    <property type="match status" value="1"/>
</dbReference>
<dbReference type="PANTHER" id="PTHR11760">
    <property type="entry name" value="30S/40S RIBOSOMAL PROTEIN S3"/>
    <property type="match status" value="1"/>
</dbReference>
<evidence type="ECO:0000256" key="1">
    <source>
        <dbReference type="ARBA" id="ARBA00010761"/>
    </source>
</evidence>
<keyword evidence="4" id="KW-0689">Ribosomal protein</keyword>
<dbReference type="SMART" id="SM00322">
    <property type="entry name" value="KH"/>
    <property type="match status" value="1"/>
</dbReference>
<dbReference type="InterPro" id="IPR004044">
    <property type="entry name" value="KH_dom_type_2"/>
</dbReference>
<dbReference type="PROSITE" id="PS00548">
    <property type="entry name" value="RIBOSOMAL_S3"/>
    <property type="match status" value="1"/>
</dbReference>
<dbReference type="NCBIfam" id="TIGR01009">
    <property type="entry name" value="rpsC_bact"/>
    <property type="match status" value="1"/>
</dbReference>
<dbReference type="GO" id="GO:0019843">
    <property type="term" value="F:rRNA binding"/>
    <property type="evidence" value="ECO:0007669"/>
    <property type="project" value="UniProtKB-KW"/>
</dbReference>
<dbReference type="Gene3D" id="3.30.1140.32">
    <property type="entry name" value="Ribosomal protein S3, C-terminal domain"/>
    <property type="match status" value="1"/>
</dbReference>
<dbReference type="InterPro" id="IPR036419">
    <property type="entry name" value="Ribosomal_S3_C_sf"/>
</dbReference>
<dbReference type="GO" id="GO:0006412">
    <property type="term" value="P:translation"/>
    <property type="evidence" value="ECO:0007669"/>
    <property type="project" value="InterPro"/>
</dbReference>
<gene>
    <name evidence="7" type="ORF">METZ01_LOCUS128577</name>
</gene>
<name>A0A381YGS3_9ZZZZ</name>
<evidence type="ECO:0000313" key="7">
    <source>
        <dbReference type="EMBL" id="SVA75723.1"/>
    </source>
</evidence>
<dbReference type="Pfam" id="PF07650">
    <property type="entry name" value="KH_2"/>
    <property type="match status" value="1"/>
</dbReference>
<protein>
    <recommendedName>
        <fullName evidence="6">KH type-2 domain-containing protein</fullName>
    </recommendedName>
</protein>
<evidence type="ECO:0000256" key="3">
    <source>
        <dbReference type="ARBA" id="ARBA00022884"/>
    </source>
</evidence>
<dbReference type="Gene3D" id="3.30.300.20">
    <property type="match status" value="1"/>
</dbReference>
<dbReference type="GO" id="GO:0022627">
    <property type="term" value="C:cytosolic small ribosomal subunit"/>
    <property type="evidence" value="ECO:0007669"/>
    <property type="project" value="TreeGrafter"/>
</dbReference>
<dbReference type="EMBL" id="UINC01018105">
    <property type="protein sequence ID" value="SVA75723.1"/>
    <property type="molecule type" value="Genomic_DNA"/>
</dbReference>
<dbReference type="CDD" id="cd02412">
    <property type="entry name" value="KH-II_30S_S3"/>
    <property type="match status" value="1"/>
</dbReference>
<dbReference type="PROSITE" id="PS50823">
    <property type="entry name" value="KH_TYPE_2"/>
    <property type="match status" value="1"/>
</dbReference>
<dbReference type="GO" id="GO:0003735">
    <property type="term" value="F:structural constituent of ribosome"/>
    <property type="evidence" value="ECO:0007669"/>
    <property type="project" value="InterPro"/>
</dbReference>
<dbReference type="InterPro" id="IPR018280">
    <property type="entry name" value="Ribosomal_uS3_CS"/>
</dbReference>
<keyword evidence="3" id="KW-0694">RNA-binding</keyword>
<feature type="domain" description="KH type-2" evidence="6">
    <location>
        <begin position="38"/>
        <end position="106"/>
    </location>
</feature>
<evidence type="ECO:0000259" key="6">
    <source>
        <dbReference type="PROSITE" id="PS50823"/>
    </source>
</evidence>
<dbReference type="InterPro" id="IPR005704">
    <property type="entry name" value="Ribosomal_uS3_bac-typ"/>
</dbReference>
<evidence type="ECO:0000256" key="4">
    <source>
        <dbReference type="ARBA" id="ARBA00022980"/>
    </source>
</evidence>
<accession>A0A381YGS3</accession>
<keyword evidence="2" id="KW-0699">rRNA-binding</keyword>
<dbReference type="SUPFAM" id="SSF54821">
    <property type="entry name" value="Ribosomal protein S3 C-terminal domain"/>
    <property type="match status" value="1"/>
</dbReference>
<dbReference type="InterPro" id="IPR057258">
    <property type="entry name" value="Ribosomal_uS3"/>
</dbReference>
<dbReference type="InterPro" id="IPR001351">
    <property type="entry name" value="Ribosomal_uS3_C"/>
</dbReference>